<dbReference type="Proteomes" id="UP000036987">
    <property type="component" value="Unassembled WGS sequence"/>
</dbReference>
<accession>A0A0K9PT31</accession>
<protein>
    <submittedName>
        <fullName evidence="4">Uncharacterized protein</fullName>
    </submittedName>
</protein>
<reference evidence="5" key="1">
    <citation type="journal article" date="2016" name="Nature">
        <title>The genome of the seagrass Zostera marina reveals angiosperm adaptation to the sea.</title>
        <authorList>
            <person name="Olsen J.L."/>
            <person name="Rouze P."/>
            <person name="Verhelst B."/>
            <person name="Lin Y.-C."/>
            <person name="Bayer T."/>
            <person name="Collen J."/>
            <person name="Dattolo E."/>
            <person name="De Paoli E."/>
            <person name="Dittami S."/>
            <person name="Maumus F."/>
            <person name="Michel G."/>
            <person name="Kersting A."/>
            <person name="Lauritano C."/>
            <person name="Lohaus R."/>
            <person name="Toepel M."/>
            <person name="Tonon T."/>
            <person name="Vanneste K."/>
            <person name="Amirebrahimi M."/>
            <person name="Brakel J."/>
            <person name="Bostroem C."/>
            <person name="Chovatia M."/>
            <person name="Grimwood J."/>
            <person name="Jenkins J.W."/>
            <person name="Jueterbock A."/>
            <person name="Mraz A."/>
            <person name="Stam W.T."/>
            <person name="Tice H."/>
            <person name="Bornberg-Bauer E."/>
            <person name="Green P.J."/>
            <person name="Pearson G.A."/>
            <person name="Procaccini G."/>
            <person name="Duarte C.M."/>
            <person name="Schmutz J."/>
            <person name="Reusch T.B.H."/>
            <person name="Van de Peer Y."/>
        </authorList>
    </citation>
    <scope>NUCLEOTIDE SEQUENCE [LARGE SCALE GENOMIC DNA]</scope>
    <source>
        <strain evidence="5">cv. Finnish</strain>
    </source>
</reference>
<evidence type="ECO:0000256" key="1">
    <source>
        <dbReference type="ARBA" id="ARBA00004123"/>
    </source>
</evidence>
<proteinExistence type="predicted"/>
<dbReference type="InterPro" id="IPR033053">
    <property type="entry name" value="Hir3/CABIN1"/>
</dbReference>
<dbReference type="PANTHER" id="PTHR15502:SF7">
    <property type="entry name" value="CALCINEURIN-BINDING PROTEIN CABIN-1"/>
    <property type="match status" value="1"/>
</dbReference>
<dbReference type="Gene3D" id="1.25.40.10">
    <property type="entry name" value="Tetratricopeptide repeat domain"/>
    <property type="match status" value="1"/>
</dbReference>
<organism evidence="4 5">
    <name type="scientific">Zostera marina</name>
    <name type="common">Eelgrass</name>
    <dbReference type="NCBI Taxonomy" id="29655"/>
    <lineage>
        <taxon>Eukaryota</taxon>
        <taxon>Viridiplantae</taxon>
        <taxon>Streptophyta</taxon>
        <taxon>Embryophyta</taxon>
        <taxon>Tracheophyta</taxon>
        <taxon>Spermatophyta</taxon>
        <taxon>Magnoliopsida</taxon>
        <taxon>Liliopsida</taxon>
        <taxon>Zosteraceae</taxon>
        <taxon>Zostera</taxon>
    </lineage>
</organism>
<dbReference type="GO" id="GO:0006325">
    <property type="term" value="P:chromatin organization"/>
    <property type="evidence" value="ECO:0007669"/>
    <property type="project" value="InterPro"/>
</dbReference>
<dbReference type="GO" id="GO:0005634">
    <property type="term" value="C:nucleus"/>
    <property type="evidence" value="ECO:0000318"/>
    <property type="project" value="GO_Central"/>
</dbReference>
<comment type="caution">
    <text evidence="4">The sequence shown here is derived from an EMBL/GenBank/DDBJ whole genome shotgun (WGS) entry which is preliminary data.</text>
</comment>
<keyword evidence="2" id="KW-0539">Nucleus</keyword>
<evidence type="ECO:0000256" key="2">
    <source>
        <dbReference type="ARBA" id="ARBA00023242"/>
    </source>
</evidence>
<feature type="region of interest" description="Disordered" evidence="3">
    <location>
        <begin position="331"/>
        <end position="355"/>
    </location>
</feature>
<keyword evidence="5" id="KW-1185">Reference proteome</keyword>
<evidence type="ECO:0000256" key="3">
    <source>
        <dbReference type="SAM" id="MobiDB-lite"/>
    </source>
</evidence>
<sequence length="1941" mass="219737">MFSIAAINDKESEGQWVPLAPTKEAQEFHLSQTYHDGLLQLEAKDYVKACELLETVLKDPLISSAHVDDNASDGHLLQLKFLVLKNLSTVFLQQSPAHYENALNCYLQAVEIDTNDSVVWNQLGTLSCSMGLLSISRWAFEQGLLCSPNNWNCMEKLLEVLISIGDEIACLSVANLILRQWPSHYRALHIKRTIEDEESLVFLPRGIDKLEPKHSRLIFSKKRKATQEKTDEDTSLKRMNQNIEICLPGLSWEALADGILSVLLPSRENDRLQKKQDHESITARTFPGHKAYKDTISHIDAKILILLPTRSDTLINDSECGKTSLLREKEGCIDEEHPQERRSTRLERLRSRKPGKDELDSVINKNLAKVVFQFLEPFILNQSKCKESKDIESDGSNQLSSDGLAYSAGQECDSVTKFINASSKNYGAYHLTHLLLEEIARTEPLYQSNFNKFLDLEKFTRQWPRDRTPVCSLFLSELYYDSATCASTESKRSELLLDASYHLCKVIELVTLDYEGVLSLGLNNTSGSMSSQQAYDPDKSTFWIRFFWTNACLSLLSGSTEKALKEFSICLSVLRNYSFLNGSGCNISLQHCKTVRWLNADRIIHQINLIKIDDLLKRSISKMIEKGLYTDCVNSLVPFLLCTEDVYPDLVSGLFLEKGDTAIELSALDVLLLACEKAEPMEIGTYLNTHRRKLKILVTASGMLDSKISDKYSEKIIDSDLETAETVHRHWNQKVADEVREISRCASLVKNVLDQKNYTSNISSILVYFVGDIQTLLLAVMCNFAKIVLAKKKSGSSSSLVQIDEIETQCLIDALIAFCKLQHLDPTVSIKSQVDLITAIHDLLAEYGLCCAGNDCEGKEGTFLKLAIKHLFALDVKLKSGLQLGNEKSETRQTDVKVAVGDDSKIIAGHLRPNSMEEPTHVKQVCGSLNSVQEDIPHKSPPVDQRMENDEVLESVKDNVEPSPNVRENLLSNVSNVCSQPLEIEREKVELGIDNALDQSFFCLYGLNIKSGQDSSSEDDLAIHKNTNRGDYQTKDQCADVFQYILPYAKVSSRTGIVKLRRVLRAIRKHFPRPSDDVLAENIIDKFLDSPDLLDGKLYEIIAMGGSHEALMNLLLFTNRKDETPKTSHLTKSGPYLEVYSNLYFLIAQVEEMSATDKFTGFVLNKGGAEFVKQNANLFKYDLLYNPLHFESWQKLANIYDEEVDLLLNDGSKHINIAEWGKNAALPQRVEKARRRSRRCLLMSLALAKTPIQQCQILELLGLVYYDSLQNVAPFYDQRGVSPKKDEAWLKNCQNSFKHFEEAYLLKPDWIHAFYLGKLCEKMGYSPERTFYYYNKAILLNPSSVESFYRMHSSRLKFLYNGKWDADSLKIIALYSFKQSAKEAVCGILKCTDQDLHQTQADQKDDDAVNVFTRRKTPIIESHHLDEAWNFLYNDCLSALELCTEGELKHYHKSRYMLAQGFYKRNKTGDLERAKSELSFCFRSSRSSFTINMWEIDGAVKKGKRKTVLEVSLPESSRKFISCIRKYLFLYLELLDKAKDLCTLERAYTYLRTDRRFNSCLGDTVPVALGRYAKALTLSICSAENALPNVPPIASNSLKHLLEKMFHLLMDHATLWVDIGNLPEVKCPELSETHLYGFVHQYIYMLENDSRLDNLEGINEKIRKRFKNPKLASPNLAKMCKHAAIAWCRCILAMLASITPVNHITKGIPSRCANSSDNGLILFVDIQPDELANLPPESIYHPKDREMKWTHSLLNMRKVCIEKAFEQNIEKAHILLRNAYNFYKESSCGIFPSGINLYTVLFSSQFTIEEPWQPGKNGVEVLDISIPRKLLLWAHTLVYGQYSNILVVVKHCEEIAKSKLKKGVIPLASSSSHTTMALPHTGCVKDRVVLEDRVVVDESSPAVQCITSSIVSEIPRAISISLQPQICGKDPEITQTGGQSK</sequence>
<name>A0A0K9PT31_ZOSMR</name>
<evidence type="ECO:0000313" key="4">
    <source>
        <dbReference type="EMBL" id="KMZ72104.1"/>
    </source>
</evidence>
<dbReference type="STRING" id="29655.A0A0K9PT31"/>
<dbReference type="OrthoDB" id="77564at2759"/>
<dbReference type="SUPFAM" id="SSF48452">
    <property type="entry name" value="TPR-like"/>
    <property type="match status" value="1"/>
</dbReference>
<dbReference type="EMBL" id="LFYR01000643">
    <property type="protein sequence ID" value="KMZ72104.1"/>
    <property type="molecule type" value="Genomic_DNA"/>
</dbReference>
<dbReference type="PANTHER" id="PTHR15502">
    <property type="entry name" value="CALCINEURIN-BINDING PROTEIN CABIN 1-RELATED"/>
    <property type="match status" value="1"/>
</dbReference>
<gene>
    <name evidence="4" type="ORF">ZOSMA_16G00700</name>
</gene>
<evidence type="ECO:0000313" key="5">
    <source>
        <dbReference type="Proteomes" id="UP000036987"/>
    </source>
</evidence>
<dbReference type="FunFam" id="1.25.40.10:FF:000431">
    <property type="entry name" value="Tetratricopeptide repeat (TPR)-like superfamily protein"/>
    <property type="match status" value="1"/>
</dbReference>
<dbReference type="OMA" id="MHASRMK"/>
<dbReference type="InterPro" id="IPR011990">
    <property type="entry name" value="TPR-like_helical_dom_sf"/>
</dbReference>
<comment type="subcellular location">
    <subcellularLocation>
        <location evidence="1">Nucleus</location>
    </subcellularLocation>
</comment>